<dbReference type="Proteomes" id="UP000789524">
    <property type="component" value="Unassembled WGS sequence"/>
</dbReference>
<evidence type="ECO:0000313" key="2">
    <source>
        <dbReference type="EMBL" id="CAG9580222.1"/>
    </source>
</evidence>
<name>A0A8J2R7S7_9NEOP</name>
<dbReference type="EMBL" id="CAKASE010000079">
    <property type="protein sequence ID" value="CAG9580222.1"/>
    <property type="molecule type" value="Genomic_DNA"/>
</dbReference>
<gene>
    <name evidence="2" type="ORF">DCHRY22_LOCUS13578</name>
</gene>
<proteinExistence type="predicted"/>
<keyword evidence="3" id="KW-1185">Reference proteome</keyword>
<protein>
    <submittedName>
        <fullName evidence="2">(African queen) hypothetical protein</fullName>
    </submittedName>
</protein>
<reference evidence="2" key="1">
    <citation type="submission" date="2021-09" db="EMBL/GenBank/DDBJ databases">
        <authorList>
            <person name="Martin H S."/>
        </authorList>
    </citation>
    <scope>NUCLEOTIDE SEQUENCE</scope>
</reference>
<feature type="compositionally biased region" description="Polar residues" evidence="1">
    <location>
        <begin position="10"/>
        <end position="22"/>
    </location>
</feature>
<comment type="caution">
    <text evidence="2">The sequence shown here is derived from an EMBL/GenBank/DDBJ whole genome shotgun (WGS) entry which is preliminary data.</text>
</comment>
<dbReference type="AlphaFoldDB" id="A0A8J2R7S7"/>
<sequence>MPVERKCLSKNRSGSGISNTSHAGRPSEPVPWTSEQFVLRYSGHRYYCLARLVFFTSRRGEGAAGRPPGGGDCHALQGQGPRRTRILAESGVQSASLGYGPKMVVWEMILEY</sequence>
<organism evidence="2 3">
    <name type="scientific">Danaus chrysippus</name>
    <name type="common">African queen</name>
    <dbReference type="NCBI Taxonomy" id="151541"/>
    <lineage>
        <taxon>Eukaryota</taxon>
        <taxon>Metazoa</taxon>
        <taxon>Ecdysozoa</taxon>
        <taxon>Arthropoda</taxon>
        <taxon>Hexapoda</taxon>
        <taxon>Insecta</taxon>
        <taxon>Pterygota</taxon>
        <taxon>Neoptera</taxon>
        <taxon>Endopterygota</taxon>
        <taxon>Lepidoptera</taxon>
        <taxon>Glossata</taxon>
        <taxon>Ditrysia</taxon>
        <taxon>Papilionoidea</taxon>
        <taxon>Nymphalidae</taxon>
        <taxon>Danainae</taxon>
        <taxon>Danaini</taxon>
        <taxon>Danaina</taxon>
        <taxon>Danaus</taxon>
        <taxon>Anosia</taxon>
    </lineage>
</organism>
<evidence type="ECO:0000313" key="3">
    <source>
        <dbReference type="Proteomes" id="UP000789524"/>
    </source>
</evidence>
<evidence type="ECO:0000256" key="1">
    <source>
        <dbReference type="SAM" id="MobiDB-lite"/>
    </source>
</evidence>
<feature type="region of interest" description="Disordered" evidence="1">
    <location>
        <begin position="1"/>
        <end position="29"/>
    </location>
</feature>
<accession>A0A8J2R7S7</accession>